<evidence type="ECO:0000313" key="2">
    <source>
        <dbReference type="Proteomes" id="UP000198769"/>
    </source>
</evidence>
<dbReference type="AlphaFoldDB" id="A0A1I5BZK6"/>
<organism evidence="1 2">
    <name type="scientific">Chryseobacterium oleae</name>
    <dbReference type="NCBI Taxonomy" id="491207"/>
    <lineage>
        <taxon>Bacteria</taxon>
        <taxon>Pseudomonadati</taxon>
        <taxon>Bacteroidota</taxon>
        <taxon>Flavobacteriia</taxon>
        <taxon>Flavobacteriales</taxon>
        <taxon>Weeksellaceae</taxon>
        <taxon>Chryseobacterium group</taxon>
        <taxon>Chryseobacterium</taxon>
    </lineage>
</organism>
<proteinExistence type="predicted"/>
<dbReference type="EMBL" id="FOVD01000008">
    <property type="protein sequence ID" value="SFN80095.1"/>
    <property type="molecule type" value="Genomic_DNA"/>
</dbReference>
<gene>
    <name evidence="1" type="ORF">SAMN05421594_4291</name>
</gene>
<keyword evidence="2" id="KW-1185">Reference proteome</keyword>
<name>A0A1I5BZK6_CHROL</name>
<dbReference type="RefSeq" id="WP_090026981.1">
    <property type="nucleotide sequence ID" value="NZ_FOVD01000008.1"/>
</dbReference>
<dbReference type="OrthoDB" id="1264982at2"/>
<dbReference type="Proteomes" id="UP000198769">
    <property type="component" value="Unassembled WGS sequence"/>
</dbReference>
<reference evidence="2" key="1">
    <citation type="submission" date="2016-10" db="EMBL/GenBank/DDBJ databases">
        <authorList>
            <person name="Varghese N."/>
            <person name="Submissions S."/>
        </authorList>
    </citation>
    <scope>NUCLEOTIDE SEQUENCE [LARGE SCALE GENOMIC DNA]</scope>
    <source>
        <strain evidence="2">DSM 25575</strain>
    </source>
</reference>
<accession>A0A1I5BZK6</accession>
<evidence type="ECO:0000313" key="1">
    <source>
        <dbReference type="EMBL" id="SFN80095.1"/>
    </source>
</evidence>
<protein>
    <submittedName>
        <fullName evidence="1">Uncharacterized protein</fullName>
    </submittedName>
</protein>
<sequence length="144" mass="16853">MKILSIIILYCLFLFATNKNIQQEGEVNIIAKVENIDSLKPCYLIYIKSKLGKGMFIMPKLCSKNGKFNYKLKKGESYYFKLKKEVYVRGSLPEAEYREESVNDQVVWTSKMKSTFYEDCTNMCGLYIDNEGKSKKSKKRNKYD</sequence>